<proteinExistence type="predicted"/>
<reference evidence="2" key="1">
    <citation type="submission" date="2016-10" db="EMBL/GenBank/DDBJ databases">
        <authorList>
            <person name="Varghese N."/>
            <person name="Submissions S."/>
        </authorList>
    </citation>
    <scope>NUCLEOTIDE SEQUENCE [LARGE SCALE GENOMIC DNA]</scope>
    <source>
        <strain evidence="2">CGMCC 1.10223</strain>
    </source>
</reference>
<dbReference type="AlphaFoldDB" id="A0A1I2E4E1"/>
<accession>A0A1I2E4E1</accession>
<dbReference type="Proteomes" id="UP000183410">
    <property type="component" value="Unassembled WGS sequence"/>
</dbReference>
<dbReference type="OrthoDB" id="2661156at2"/>
<organism evidence="1 2">
    <name type="scientific">Paenibacillus algorifonticola</name>
    <dbReference type="NCBI Taxonomy" id="684063"/>
    <lineage>
        <taxon>Bacteria</taxon>
        <taxon>Bacillati</taxon>
        <taxon>Bacillota</taxon>
        <taxon>Bacilli</taxon>
        <taxon>Bacillales</taxon>
        <taxon>Paenibacillaceae</taxon>
        <taxon>Paenibacillus</taxon>
    </lineage>
</organism>
<gene>
    <name evidence="1" type="ORF">SAMN04487969_108176</name>
</gene>
<evidence type="ECO:0000313" key="1">
    <source>
        <dbReference type="EMBL" id="SFE87715.1"/>
    </source>
</evidence>
<dbReference type="EMBL" id="FONN01000008">
    <property type="protein sequence ID" value="SFE87715.1"/>
    <property type="molecule type" value="Genomic_DNA"/>
</dbReference>
<name>A0A1I2E4E1_9BACL</name>
<sequence length="96" mass="10528">MNSALLFDFADINSAALAFDTLEQLGYDPVLHEGGKLHIHMVGNDLISALEIMQMHGGRLIQESAIDANAYTDTAYSLDSIAIPAHIVNEDWNEEL</sequence>
<protein>
    <submittedName>
        <fullName evidence="1">Uncharacterized protein</fullName>
    </submittedName>
</protein>
<evidence type="ECO:0000313" key="2">
    <source>
        <dbReference type="Proteomes" id="UP000183410"/>
    </source>
</evidence>
<dbReference type="RefSeq" id="WP_046229006.1">
    <property type="nucleotide sequence ID" value="NZ_FONN01000008.1"/>
</dbReference>
<keyword evidence="2" id="KW-1185">Reference proteome</keyword>